<accession>A0A6C7ECC4</accession>
<protein>
    <recommendedName>
        <fullName evidence="3">Phytase-like domain-containing protein</fullName>
    </recommendedName>
</protein>
<evidence type="ECO:0000313" key="1">
    <source>
        <dbReference type="EMBL" id="BAN04417.1"/>
    </source>
</evidence>
<sequence>MTLRRRDTRRAAGPVALVAAVASIASLSIPRPDHGDTSHAAAPLPHARLAISDLTYRGAFRLPSGTFGESSTNYAVGTLAHHPANDSIFIAGHAQQNAVGEFAIPTPIGTGNDVDDLPVAESLQPFAAFLGDAPTGNPDGIDRINGLHVDDGSLIVNAERWYDAAGTAVDTTLVLDADDLDGDVSGYFELDGRTHAGGYMSDVPDEWRDALGNRLLTGWASNTSIISRHSIGPTLFTFDPDDLTDRDATIDPTISTDVHMDFPYAGQRWITPDALDTQPGSASPLWNHLSRARYGFIAPGTSTFVVLGSTGGVDSGIGYKITQDNDNLCGGYCAYAADDYSNAYWLFDVNDILAADDVHLPQPYAYGEWSVPFDDGGRHGIIGGSFDPATSTLYLALDGAGQVGTYDRPPLVVVFDVPTTPNGFSITELASALRRAERVD</sequence>
<evidence type="ECO:0000313" key="2">
    <source>
        <dbReference type="Proteomes" id="UP000011863"/>
    </source>
</evidence>
<keyword evidence="2" id="KW-1185">Reference proteome</keyword>
<evidence type="ECO:0008006" key="3">
    <source>
        <dbReference type="Google" id="ProtNLM"/>
    </source>
</evidence>
<organism evidence="1 2">
    <name type="scientific">Ilumatobacter coccineus (strain NBRC 103263 / KCTC 29153 / YM16-304)</name>
    <dbReference type="NCBI Taxonomy" id="1313172"/>
    <lineage>
        <taxon>Bacteria</taxon>
        <taxon>Bacillati</taxon>
        <taxon>Actinomycetota</taxon>
        <taxon>Acidimicrobiia</taxon>
        <taxon>Acidimicrobiales</taxon>
        <taxon>Ilumatobacteraceae</taxon>
        <taxon>Ilumatobacter</taxon>
    </lineage>
</organism>
<reference evidence="1 2" key="1">
    <citation type="journal article" date="2013" name="Int. J. Syst. Evol. Microbiol.">
        <title>Ilumatobacter nonamiense sp. nov. and Ilumatobacter coccineum sp. nov., isolated from seashore sand.</title>
        <authorList>
            <person name="Matsumoto A."/>
            <person name="Kasai H."/>
            <person name="Matsuo Y."/>
            <person name="Shizuri Y."/>
            <person name="Ichikawa N."/>
            <person name="Fujita N."/>
            <person name="Omura S."/>
            <person name="Takahashi Y."/>
        </authorList>
    </citation>
    <scope>NUCLEOTIDE SEQUENCE [LARGE SCALE GENOMIC DNA]</scope>
    <source>
        <strain evidence="2">NBRC 103263 / KCTC 29153 / YM16-304</strain>
    </source>
</reference>
<name>A0A6C7ECC4_ILUCY</name>
<dbReference type="Proteomes" id="UP000011863">
    <property type="component" value="Chromosome"/>
</dbReference>
<gene>
    <name evidence="1" type="ORF">YM304_41030</name>
</gene>
<dbReference type="AlphaFoldDB" id="A0A6C7ECC4"/>
<proteinExistence type="predicted"/>
<dbReference type="KEGG" id="aym:YM304_41030"/>
<dbReference type="EMBL" id="AP012057">
    <property type="protein sequence ID" value="BAN04417.1"/>
    <property type="molecule type" value="Genomic_DNA"/>
</dbReference>